<sequence length="238" mass="29107">MNDKIENIQQTMTKKEQRIQNVEIRAEQTEKKMEAMEQKLTLANRNLEETIVFLEMEKAAFFLRFRNIVEDKEEDLVKVMTDLLATILQKNKHDIQGDIDEVFRIQTNYTRRHKLPREVYMRFTKKTIRDEVYKRTRDEAMMYKGREIQILKQIPRRVREQRRQYQFLSTQLIKYNVTFRWLIPEGMLISWQEKKFRINTLDKGHEFFEHYFTTDEDPESREEVGRSAKKNITQKKKM</sequence>
<dbReference type="GeneID" id="117666542"/>
<organism evidence="3 4">
    <name type="scientific">Pantherophis guttatus</name>
    <name type="common">Corn snake</name>
    <name type="synonym">Elaphe guttata</name>
    <dbReference type="NCBI Taxonomy" id="94885"/>
    <lineage>
        <taxon>Eukaryota</taxon>
        <taxon>Metazoa</taxon>
        <taxon>Chordata</taxon>
        <taxon>Craniata</taxon>
        <taxon>Vertebrata</taxon>
        <taxon>Euteleostomi</taxon>
        <taxon>Lepidosauria</taxon>
        <taxon>Squamata</taxon>
        <taxon>Bifurcata</taxon>
        <taxon>Unidentata</taxon>
        <taxon>Episquamata</taxon>
        <taxon>Toxicofera</taxon>
        <taxon>Serpentes</taxon>
        <taxon>Colubroidea</taxon>
        <taxon>Colubridae</taxon>
        <taxon>Colubrinae</taxon>
        <taxon>Pantherophis</taxon>
    </lineage>
</organism>
<dbReference type="RefSeq" id="XP_034275175.1">
    <property type="nucleotide sequence ID" value="XM_034419284.2"/>
</dbReference>
<dbReference type="InParanoid" id="A0A6P9C5U2"/>
<dbReference type="OMA" id="EERIWAG"/>
<feature type="region of interest" description="Disordered" evidence="2">
    <location>
        <begin position="217"/>
        <end position="238"/>
    </location>
</feature>
<dbReference type="KEGG" id="pgut:117666542"/>
<feature type="compositionally biased region" description="Basic residues" evidence="2">
    <location>
        <begin position="227"/>
        <end position="238"/>
    </location>
</feature>
<feature type="coiled-coil region" evidence="1">
    <location>
        <begin position="5"/>
        <end position="57"/>
    </location>
</feature>
<dbReference type="Gene3D" id="3.30.70.1820">
    <property type="entry name" value="L1 transposable element, RRM domain"/>
    <property type="match status" value="1"/>
</dbReference>
<dbReference type="Proteomes" id="UP001652622">
    <property type="component" value="Unplaced"/>
</dbReference>
<dbReference type="AlphaFoldDB" id="A0A6P9C5U2"/>
<evidence type="ECO:0000256" key="2">
    <source>
        <dbReference type="SAM" id="MobiDB-lite"/>
    </source>
</evidence>
<keyword evidence="3" id="KW-1185">Reference proteome</keyword>
<evidence type="ECO:0000256" key="1">
    <source>
        <dbReference type="SAM" id="Coils"/>
    </source>
</evidence>
<accession>A0A6P9C5U2</accession>
<gene>
    <name evidence="4" type="primary">LOC117666542</name>
</gene>
<proteinExistence type="predicted"/>
<protein>
    <submittedName>
        <fullName evidence="4">Uncharacterized protein LOC117666542</fullName>
    </submittedName>
</protein>
<keyword evidence="1" id="KW-0175">Coiled coil</keyword>
<evidence type="ECO:0000313" key="3">
    <source>
        <dbReference type="Proteomes" id="UP001652622"/>
    </source>
</evidence>
<evidence type="ECO:0000313" key="4">
    <source>
        <dbReference type="RefSeq" id="XP_034275175.1"/>
    </source>
</evidence>
<name>A0A6P9C5U2_PANGU</name>
<reference evidence="4" key="1">
    <citation type="submission" date="2025-08" db="UniProtKB">
        <authorList>
            <consortium name="RefSeq"/>
        </authorList>
    </citation>
    <scope>IDENTIFICATION</scope>
    <source>
        <tissue evidence="4">Blood</tissue>
    </source>
</reference>